<evidence type="ECO:0000313" key="3">
    <source>
        <dbReference type="Proteomes" id="UP000823388"/>
    </source>
</evidence>
<accession>A0A8T0SFB8</accession>
<feature type="compositionally biased region" description="Basic residues" evidence="1">
    <location>
        <begin position="86"/>
        <end position="100"/>
    </location>
</feature>
<dbReference type="Proteomes" id="UP000823388">
    <property type="component" value="Chromosome 5K"/>
</dbReference>
<dbReference type="AlphaFoldDB" id="A0A8T0SFB8"/>
<feature type="compositionally biased region" description="Basic and acidic residues" evidence="1">
    <location>
        <begin position="124"/>
        <end position="139"/>
    </location>
</feature>
<dbReference type="EMBL" id="CM029045">
    <property type="protein sequence ID" value="KAG2595708.1"/>
    <property type="molecule type" value="Genomic_DNA"/>
</dbReference>
<gene>
    <name evidence="2" type="ORF">PVAP13_5KG094948</name>
</gene>
<reference evidence="2" key="1">
    <citation type="submission" date="2020-05" db="EMBL/GenBank/DDBJ databases">
        <title>WGS assembly of Panicum virgatum.</title>
        <authorList>
            <person name="Lovell J.T."/>
            <person name="Jenkins J."/>
            <person name="Shu S."/>
            <person name="Juenger T.E."/>
            <person name="Schmutz J."/>
        </authorList>
    </citation>
    <scope>NUCLEOTIDE SEQUENCE</scope>
    <source>
        <strain evidence="2">AP13</strain>
    </source>
</reference>
<feature type="region of interest" description="Disordered" evidence="1">
    <location>
        <begin position="124"/>
        <end position="156"/>
    </location>
</feature>
<proteinExistence type="predicted"/>
<sequence length="242" mass="25473">MTILILHQTLSSQVNLTGTPSTPRPPPPPSHTSAAGQGAAPPLPSGIASPQGGPRVGARVRGVCAAPRPLRALGLRVAPPWPSPARRPRPRRGHSGHRPRGGPAPAILYTPPWPVAAAALELGERRRSRGRDPRREREGAAPPPLPASDAPADPLDPRRARAWWSHVWGRTARCQDADRLPVGANAVGGGGSAFAWSEDLMSTAPEPLDDTLVVLTTSALVDMYLKCSSPGDGSSRRRRSGT</sequence>
<feature type="region of interest" description="Disordered" evidence="1">
    <location>
        <begin position="12"/>
        <end position="60"/>
    </location>
</feature>
<name>A0A8T0SFB8_PANVG</name>
<organism evidence="2 3">
    <name type="scientific">Panicum virgatum</name>
    <name type="common">Blackwell switchgrass</name>
    <dbReference type="NCBI Taxonomy" id="38727"/>
    <lineage>
        <taxon>Eukaryota</taxon>
        <taxon>Viridiplantae</taxon>
        <taxon>Streptophyta</taxon>
        <taxon>Embryophyta</taxon>
        <taxon>Tracheophyta</taxon>
        <taxon>Spermatophyta</taxon>
        <taxon>Magnoliopsida</taxon>
        <taxon>Liliopsida</taxon>
        <taxon>Poales</taxon>
        <taxon>Poaceae</taxon>
        <taxon>PACMAD clade</taxon>
        <taxon>Panicoideae</taxon>
        <taxon>Panicodae</taxon>
        <taxon>Paniceae</taxon>
        <taxon>Panicinae</taxon>
        <taxon>Panicum</taxon>
        <taxon>Panicum sect. Hiantes</taxon>
    </lineage>
</organism>
<comment type="caution">
    <text evidence="2">The sequence shown here is derived from an EMBL/GenBank/DDBJ whole genome shotgun (WGS) entry which is preliminary data.</text>
</comment>
<protein>
    <submittedName>
        <fullName evidence="2">Uncharacterized protein</fullName>
    </submittedName>
</protein>
<feature type="region of interest" description="Disordered" evidence="1">
    <location>
        <begin position="75"/>
        <end position="110"/>
    </location>
</feature>
<evidence type="ECO:0000256" key="1">
    <source>
        <dbReference type="SAM" id="MobiDB-lite"/>
    </source>
</evidence>
<evidence type="ECO:0000313" key="2">
    <source>
        <dbReference type="EMBL" id="KAG2595708.1"/>
    </source>
</evidence>
<keyword evidence="3" id="KW-1185">Reference proteome</keyword>